<evidence type="ECO:0000313" key="3">
    <source>
        <dbReference type="WBParaSite" id="GPLIN_001404200"/>
    </source>
</evidence>
<dbReference type="SUPFAM" id="SSF51971">
    <property type="entry name" value="Nucleotide-binding domain"/>
    <property type="match status" value="1"/>
</dbReference>
<dbReference type="Proteomes" id="UP000050741">
    <property type="component" value="Unassembled WGS sequence"/>
</dbReference>
<keyword evidence="2" id="KW-1185">Reference proteome</keyword>
<reference evidence="3" key="2">
    <citation type="submission" date="2016-06" db="UniProtKB">
        <authorList>
            <consortium name="WormBaseParasite"/>
        </authorList>
    </citation>
    <scope>IDENTIFICATION</scope>
</reference>
<name>A0A183CMD6_GLOPA</name>
<dbReference type="InterPro" id="IPR036188">
    <property type="entry name" value="FAD/NAD-bd_sf"/>
</dbReference>
<dbReference type="GO" id="GO:0016491">
    <property type="term" value="F:oxidoreductase activity"/>
    <property type="evidence" value="ECO:0007669"/>
    <property type="project" value="InterPro"/>
</dbReference>
<dbReference type="Gene3D" id="3.50.50.60">
    <property type="entry name" value="FAD/NAD(P)-binding domain"/>
    <property type="match status" value="2"/>
</dbReference>
<evidence type="ECO:0000313" key="2">
    <source>
        <dbReference type="Proteomes" id="UP000050741"/>
    </source>
</evidence>
<feature type="domain" description="Amine oxidase" evidence="1">
    <location>
        <begin position="26"/>
        <end position="83"/>
    </location>
</feature>
<evidence type="ECO:0000259" key="1">
    <source>
        <dbReference type="Pfam" id="PF01593"/>
    </source>
</evidence>
<accession>A0A183CMD6</accession>
<sequence length="196" mass="21976">MKIVAIGCAPTSIGFAYRLQELKAQGVDEAADMELLVLEQNATPGGLSCTVKDEKGYLWDMGGHITFSHNFPYYEKATREAVDEWNTLQRNCLVDMNNLYGEKGIHLVPYPAQFAVPLFPEAVKKRSSIWVGTRVAKLPQEKLEELCAMDDNALKSADFGWGPNAQFNFPKYGGTGAVWKNLCEKLPSEWFQYNSK</sequence>
<proteinExistence type="predicted"/>
<protein>
    <submittedName>
        <fullName evidence="3">Amino_oxidase domain-containing protein</fullName>
    </submittedName>
</protein>
<dbReference type="InterPro" id="IPR002937">
    <property type="entry name" value="Amino_oxidase"/>
</dbReference>
<dbReference type="Pfam" id="PF01593">
    <property type="entry name" value="Amino_oxidase"/>
    <property type="match status" value="1"/>
</dbReference>
<dbReference type="WBParaSite" id="GPLIN_001404200">
    <property type="protein sequence ID" value="GPLIN_001404200"/>
    <property type="gene ID" value="GPLIN_001404200"/>
</dbReference>
<dbReference type="AlphaFoldDB" id="A0A183CMD6"/>
<reference evidence="2" key="1">
    <citation type="submission" date="2014-05" db="EMBL/GenBank/DDBJ databases">
        <title>The genome and life-stage specific transcriptomes of Globodera pallida elucidate key aspects of plant parasitism by a cyst nematode.</title>
        <authorList>
            <person name="Cotton J.A."/>
            <person name="Lilley C.J."/>
            <person name="Jones L.M."/>
            <person name="Kikuchi T."/>
            <person name="Reid A.J."/>
            <person name="Thorpe P."/>
            <person name="Tsai I.J."/>
            <person name="Beasley H."/>
            <person name="Blok V."/>
            <person name="Cock P.J.A."/>
            <person name="Van den Akker S.E."/>
            <person name="Holroyd N."/>
            <person name="Hunt M."/>
            <person name="Mantelin S."/>
            <person name="Naghra H."/>
            <person name="Pain A."/>
            <person name="Palomares-Rius J.E."/>
            <person name="Zarowiecki M."/>
            <person name="Berriman M."/>
            <person name="Jones J.T."/>
            <person name="Urwin P.E."/>
        </authorList>
    </citation>
    <scope>NUCLEOTIDE SEQUENCE [LARGE SCALE GENOMIC DNA]</scope>
    <source>
        <strain evidence="2">Lindley</strain>
    </source>
</reference>
<organism evidence="2 3">
    <name type="scientific">Globodera pallida</name>
    <name type="common">Potato cyst nematode worm</name>
    <name type="synonym">Heterodera pallida</name>
    <dbReference type="NCBI Taxonomy" id="36090"/>
    <lineage>
        <taxon>Eukaryota</taxon>
        <taxon>Metazoa</taxon>
        <taxon>Ecdysozoa</taxon>
        <taxon>Nematoda</taxon>
        <taxon>Chromadorea</taxon>
        <taxon>Rhabditida</taxon>
        <taxon>Tylenchina</taxon>
        <taxon>Tylenchomorpha</taxon>
        <taxon>Tylenchoidea</taxon>
        <taxon>Heteroderidae</taxon>
        <taxon>Heteroderinae</taxon>
        <taxon>Globodera</taxon>
    </lineage>
</organism>